<comment type="caution">
    <text evidence="1">The sequence shown here is derived from an EMBL/GenBank/DDBJ whole genome shotgun (WGS) entry which is preliminary data.</text>
</comment>
<protein>
    <submittedName>
        <fullName evidence="1">Uncharacterized protein</fullName>
    </submittedName>
</protein>
<gene>
    <name evidence="1" type="ORF">Tci_335779</name>
</gene>
<reference evidence="1" key="1">
    <citation type="journal article" date="2019" name="Sci. Rep.">
        <title>Draft genome of Tanacetum cinerariifolium, the natural source of mosquito coil.</title>
        <authorList>
            <person name="Yamashiro T."/>
            <person name="Shiraishi A."/>
            <person name="Satake H."/>
            <person name="Nakayama K."/>
        </authorList>
    </citation>
    <scope>NUCLEOTIDE SEQUENCE</scope>
</reference>
<proteinExistence type="predicted"/>
<name>A0A699HF04_TANCI</name>
<dbReference type="EMBL" id="BKCJ010120476">
    <property type="protein sequence ID" value="GEX63804.1"/>
    <property type="molecule type" value="Genomic_DNA"/>
</dbReference>
<organism evidence="1">
    <name type="scientific">Tanacetum cinerariifolium</name>
    <name type="common">Dalmatian daisy</name>
    <name type="synonym">Chrysanthemum cinerariifolium</name>
    <dbReference type="NCBI Taxonomy" id="118510"/>
    <lineage>
        <taxon>Eukaryota</taxon>
        <taxon>Viridiplantae</taxon>
        <taxon>Streptophyta</taxon>
        <taxon>Embryophyta</taxon>
        <taxon>Tracheophyta</taxon>
        <taxon>Spermatophyta</taxon>
        <taxon>Magnoliopsida</taxon>
        <taxon>eudicotyledons</taxon>
        <taxon>Gunneridae</taxon>
        <taxon>Pentapetalae</taxon>
        <taxon>asterids</taxon>
        <taxon>campanulids</taxon>
        <taxon>Asterales</taxon>
        <taxon>Asteraceae</taxon>
        <taxon>Asteroideae</taxon>
        <taxon>Anthemideae</taxon>
        <taxon>Anthemidinae</taxon>
        <taxon>Tanacetum</taxon>
    </lineage>
</organism>
<accession>A0A699HF04</accession>
<dbReference type="AlphaFoldDB" id="A0A699HF04"/>
<evidence type="ECO:0000313" key="1">
    <source>
        <dbReference type="EMBL" id="GEX63804.1"/>
    </source>
</evidence>
<sequence>MSYEDFPGGPFWGDVRGESYGQNGRLGDYAYACLDGSMAWISKDLKTQTEYQLADMFTKALPEDRFKYLVRRIVLRYDEDECDKGRMPIKIELTLEQSQQGVSNDVLVSIEGVEELKRNEWINGENKSTLPTLKAETGSIHMLSVFTKVNSGIEDKTSWTQ</sequence>